<evidence type="ECO:0008006" key="3">
    <source>
        <dbReference type="Google" id="ProtNLM"/>
    </source>
</evidence>
<dbReference type="InterPro" id="IPR036938">
    <property type="entry name" value="PAP2/HPO_sf"/>
</dbReference>
<keyword evidence="2" id="KW-1185">Reference proteome</keyword>
<evidence type="ECO:0000313" key="2">
    <source>
        <dbReference type="Proteomes" id="UP000634435"/>
    </source>
</evidence>
<dbReference type="Proteomes" id="UP000634435">
    <property type="component" value="Unassembled WGS sequence"/>
</dbReference>
<organism evidence="1 2">
    <name type="scientific">Virgibacillus kapii</name>
    <dbReference type="NCBI Taxonomy" id="1638645"/>
    <lineage>
        <taxon>Bacteria</taxon>
        <taxon>Bacillati</taxon>
        <taxon>Bacillota</taxon>
        <taxon>Bacilli</taxon>
        <taxon>Bacillales</taxon>
        <taxon>Bacillaceae</taxon>
        <taxon>Virgibacillus</taxon>
    </lineage>
</organism>
<name>A0ABQ2DLR5_9BACI</name>
<dbReference type="SUPFAM" id="SSF48317">
    <property type="entry name" value="Acid phosphatase/Vanadium-dependent haloperoxidase"/>
    <property type="match status" value="1"/>
</dbReference>
<gene>
    <name evidence="1" type="ORF">GCM10007111_26600</name>
</gene>
<reference evidence="2" key="1">
    <citation type="journal article" date="2019" name="Int. J. Syst. Evol. Microbiol.">
        <title>The Global Catalogue of Microorganisms (GCM) 10K type strain sequencing project: providing services to taxonomists for standard genome sequencing and annotation.</title>
        <authorList>
            <consortium name="The Broad Institute Genomics Platform"/>
            <consortium name="The Broad Institute Genome Sequencing Center for Infectious Disease"/>
            <person name="Wu L."/>
            <person name="Ma J."/>
        </authorList>
    </citation>
    <scope>NUCLEOTIDE SEQUENCE [LARGE SCALE GENOMIC DNA]</scope>
    <source>
        <strain evidence="2">JCM 30071</strain>
    </source>
</reference>
<protein>
    <recommendedName>
        <fullName evidence="3">Phosphatidic acid phosphatase type 2/haloperoxidase domain-containing protein</fullName>
    </recommendedName>
</protein>
<accession>A0ABQ2DLR5</accession>
<evidence type="ECO:0000313" key="1">
    <source>
        <dbReference type="EMBL" id="GGJ63280.1"/>
    </source>
</evidence>
<dbReference type="EMBL" id="BMPN01000004">
    <property type="protein sequence ID" value="GGJ63280.1"/>
    <property type="molecule type" value="Genomic_DNA"/>
</dbReference>
<proteinExistence type="predicted"/>
<comment type="caution">
    <text evidence="1">The sequence shown here is derived from an EMBL/GenBank/DDBJ whole genome shotgun (WGS) entry which is preliminary data.</text>
</comment>
<sequence>MMIICGYLLAEIIGKISGIIYSNDPPFEELSHVNHLIDHEIDNSFPSDHTILFFSFCITFFLKRDREYFGL</sequence>